<dbReference type="AlphaFoldDB" id="A0A1L3ZBC7"/>
<feature type="domain" description="Terminase large subunit gp17-like C-terminal" evidence="3">
    <location>
        <begin position="336"/>
        <end position="485"/>
    </location>
</feature>
<dbReference type="EMBL" id="CP018228">
    <property type="protein sequence ID" value="API52871.1"/>
    <property type="molecule type" value="Genomic_DNA"/>
</dbReference>
<dbReference type="NCBIfam" id="TIGR01630">
    <property type="entry name" value="psiM2_ORF9"/>
    <property type="match status" value="1"/>
</dbReference>
<sequence>MIREEKERRKLQSERDRIAAEAEEIRARCQTLLGFVREAWHILEPSRKLVEGWALDAICEHFEAITYGDITRLLVNVPPGFMKSLIADVLWPAWEWTLFPHLRYVAFSYASALTYRDNGRFRDLLVSPWYQGLFGDRFTLRKIGEERVTNNHTGFKFASSVGGVGTGERGDRVILDDPHNVKQAESEDIRKETVRWVREGMSNRLNDQDKSAIAVIMQRVHEEDVSGALIELGDYEHLMIPMEWDGRRYHTSIGWTDPRDEDGELAWEERFSRRTVETFKTTLGPYGYAGQYMQAPTPRGGGIFKRDWWQLWGNEDDPDDPQFRKFPSCDYIVASLDTAYTEKTENDYSALTVWGVYRDRYDMPKAILMNAWRDRLAIHALVERAAATCRRFKVDRLLIESKASGISVSQELRRLHAAEGYGVQLLDPKGGDKVARAYAIQHLFADEMIYAPDRDWADMVITEMASFPRAPHDDLVDSATQALKHLRDVGLLIHGAEMTADLETDLAYRSEPKPLYPV</sequence>
<proteinExistence type="predicted"/>
<dbReference type="Proteomes" id="UP000183050">
    <property type="component" value="Chromosome"/>
</dbReference>
<evidence type="ECO:0000313" key="5">
    <source>
        <dbReference type="Proteomes" id="UP000183050"/>
    </source>
</evidence>
<evidence type="ECO:0000256" key="2">
    <source>
        <dbReference type="SAM" id="Coils"/>
    </source>
</evidence>
<dbReference type="InterPro" id="IPR035421">
    <property type="entry name" value="Terminase_6C"/>
</dbReference>
<gene>
    <name evidence="4" type="ORF">BMW22_15710</name>
</gene>
<accession>A0A1L3ZBC7</accession>
<name>A0A1L3ZBC7_RHILE</name>
<dbReference type="InterPro" id="IPR006517">
    <property type="entry name" value="Phage_terminase_lsu-like_C"/>
</dbReference>
<protein>
    <recommendedName>
        <fullName evidence="3">Terminase large subunit gp17-like C-terminal domain-containing protein</fullName>
    </recommendedName>
</protein>
<dbReference type="Gene3D" id="3.30.420.240">
    <property type="match status" value="1"/>
</dbReference>
<evidence type="ECO:0000259" key="3">
    <source>
        <dbReference type="Pfam" id="PF17289"/>
    </source>
</evidence>
<dbReference type="Pfam" id="PF17289">
    <property type="entry name" value="Terminase_6C"/>
    <property type="match status" value="1"/>
</dbReference>
<organism evidence="4 5">
    <name type="scientific">Rhizobium leguminosarum</name>
    <dbReference type="NCBI Taxonomy" id="384"/>
    <lineage>
        <taxon>Bacteria</taxon>
        <taxon>Pseudomonadati</taxon>
        <taxon>Pseudomonadota</taxon>
        <taxon>Alphaproteobacteria</taxon>
        <taxon>Hyphomicrobiales</taxon>
        <taxon>Rhizobiaceae</taxon>
        <taxon>Rhizobium/Agrobacterium group</taxon>
        <taxon>Rhizobium</taxon>
    </lineage>
</organism>
<evidence type="ECO:0000256" key="1">
    <source>
        <dbReference type="ARBA" id="ARBA00022612"/>
    </source>
</evidence>
<evidence type="ECO:0000313" key="4">
    <source>
        <dbReference type="EMBL" id="API52871.1"/>
    </source>
</evidence>
<keyword evidence="1" id="KW-1188">Viral release from host cell</keyword>
<keyword evidence="2" id="KW-0175">Coiled coil</keyword>
<feature type="coiled-coil region" evidence="2">
    <location>
        <begin position="1"/>
        <end position="28"/>
    </location>
</feature>
<reference evidence="4 5" key="1">
    <citation type="submission" date="2016-11" db="EMBL/GenBank/DDBJ databases">
        <title>Rhizobium leguminosarum bv. viciae strain Vaf12 isolated from Vavilovia formosa root nodules from Russia, Dagestan.</title>
        <authorList>
            <person name="Kimeklis A."/>
        </authorList>
    </citation>
    <scope>NUCLEOTIDE SEQUENCE [LARGE SCALE GENOMIC DNA]</scope>
    <source>
        <strain evidence="4 5">Vaf-108</strain>
    </source>
</reference>